<keyword evidence="1" id="KW-0732">Signal</keyword>
<evidence type="ECO:0000313" key="2">
    <source>
        <dbReference type="EMBL" id="KNF00763.1"/>
    </source>
</evidence>
<gene>
    <name evidence="2" type="ORF">PSTG_05902</name>
</gene>
<feature type="signal peptide" evidence="1">
    <location>
        <begin position="1"/>
        <end position="20"/>
    </location>
</feature>
<evidence type="ECO:0000313" key="3">
    <source>
        <dbReference type="Proteomes" id="UP000054564"/>
    </source>
</evidence>
<proteinExistence type="predicted"/>
<keyword evidence="3" id="KW-1185">Reference proteome</keyword>
<dbReference type="Proteomes" id="UP000054564">
    <property type="component" value="Unassembled WGS sequence"/>
</dbReference>
<sequence>MNFLQLFVFMSGAITPVVMAAGTRAQAAGRGQQNQPKTTPGNFPCTGTLNAGWCVSAILPDSSLGARYFVKAKGANPNFSCNGAAQPNKACCKSNFAPDRNGVSLTLNVDFCKIL</sequence>
<dbReference type="AlphaFoldDB" id="A0A0L0VN95"/>
<accession>A0A0L0VN95</accession>
<organism evidence="2 3">
    <name type="scientific">Puccinia striiformis f. sp. tritici PST-78</name>
    <dbReference type="NCBI Taxonomy" id="1165861"/>
    <lineage>
        <taxon>Eukaryota</taxon>
        <taxon>Fungi</taxon>
        <taxon>Dikarya</taxon>
        <taxon>Basidiomycota</taxon>
        <taxon>Pucciniomycotina</taxon>
        <taxon>Pucciniomycetes</taxon>
        <taxon>Pucciniales</taxon>
        <taxon>Pucciniaceae</taxon>
        <taxon>Puccinia</taxon>
    </lineage>
</organism>
<evidence type="ECO:0008006" key="4">
    <source>
        <dbReference type="Google" id="ProtNLM"/>
    </source>
</evidence>
<comment type="caution">
    <text evidence="2">The sequence shown here is derived from an EMBL/GenBank/DDBJ whole genome shotgun (WGS) entry which is preliminary data.</text>
</comment>
<reference evidence="3" key="1">
    <citation type="submission" date="2014-03" db="EMBL/GenBank/DDBJ databases">
        <title>The Genome Sequence of Puccinia striiformis f. sp. tritici PST-78.</title>
        <authorList>
            <consortium name="The Broad Institute Genome Sequencing Platform"/>
            <person name="Cuomo C."/>
            <person name="Hulbert S."/>
            <person name="Chen X."/>
            <person name="Walker B."/>
            <person name="Young S.K."/>
            <person name="Zeng Q."/>
            <person name="Gargeya S."/>
            <person name="Fitzgerald M."/>
            <person name="Haas B."/>
            <person name="Abouelleil A."/>
            <person name="Alvarado L."/>
            <person name="Arachchi H.M."/>
            <person name="Berlin A.M."/>
            <person name="Chapman S.B."/>
            <person name="Goldberg J."/>
            <person name="Griggs A."/>
            <person name="Gujja S."/>
            <person name="Hansen M."/>
            <person name="Howarth C."/>
            <person name="Imamovic A."/>
            <person name="Larimer J."/>
            <person name="McCowan C."/>
            <person name="Montmayeur A."/>
            <person name="Murphy C."/>
            <person name="Neiman D."/>
            <person name="Pearson M."/>
            <person name="Priest M."/>
            <person name="Roberts A."/>
            <person name="Saif S."/>
            <person name="Shea T."/>
            <person name="Sisk P."/>
            <person name="Sykes S."/>
            <person name="Wortman J."/>
            <person name="Nusbaum C."/>
            <person name="Birren B."/>
        </authorList>
    </citation>
    <scope>NUCLEOTIDE SEQUENCE [LARGE SCALE GENOMIC DNA]</scope>
    <source>
        <strain evidence="3">race PST-78</strain>
    </source>
</reference>
<name>A0A0L0VN95_9BASI</name>
<feature type="chain" id="PRO_5005549624" description="Hydrophobin" evidence="1">
    <location>
        <begin position="21"/>
        <end position="115"/>
    </location>
</feature>
<protein>
    <recommendedName>
        <fullName evidence="4">Hydrophobin</fullName>
    </recommendedName>
</protein>
<dbReference type="EMBL" id="AJIL01000034">
    <property type="protein sequence ID" value="KNF00763.1"/>
    <property type="molecule type" value="Genomic_DNA"/>
</dbReference>
<evidence type="ECO:0000256" key="1">
    <source>
        <dbReference type="SAM" id="SignalP"/>
    </source>
</evidence>